<dbReference type="InterPro" id="IPR014746">
    <property type="entry name" value="Gln_synth/guanido_kin_cat_dom"/>
</dbReference>
<dbReference type="Gene3D" id="3.10.20.70">
    <property type="entry name" value="Glutamine synthetase, N-terminal domain"/>
    <property type="match status" value="1"/>
</dbReference>
<dbReference type="PANTHER" id="PTHR43785:SF14">
    <property type="entry name" value="GLUTAMINE SYNTHETASE"/>
    <property type="match status" value="1"/>
</dbReference>
<evidence type="ECO:0000259" key="11">
    <source>
        <dbReference type="PROSITE" id="PS51987"/>
    </source>
</evidence>
<evidence type="ECO:0000259" key="10">
    <source>
        <dbReference type="PROSITE" id="PS51986"/>
    </source>
</evidence>
<reference evidence="12" key="1">
    <citation type="submission" date="2009-01" db="EMBL/GenBank/DDBJ databases">
        <title>Complete sequence of chromosome of Arthrobacter chlorophenolicus A6.</title>
        <authorList>
            <consortium name="US DOE Joint Genome Institute"/>
            <person name="Lucas S."/>
            <person name="Copeland A."/>
            <person name="Lapidus A."/>
            <person name="Glavina del Rio T."/>
            <person name="Tice H."/>
            <person name="Bruce D."/>
            <person name="Goodwin L."/>
            <person name="Pitluck S."/>
            <person name="Goltsman E."/>
            <person name="Clum A."/>
            <person name="Larimer F."/>
            <person name="Land M."/>
            <person name="Hauser L."/>
            <person name="Kyrpides N."/>
            <person name="Mikhailova N."/>
            <person name="Jansson J."/>
            <person name="Richardson P."/>
        </authorList>
    </citation>
    <scope>NUCLEOTIDE SEQUENCE [LARGE SCALE GENOMIC DNA]</scope>
    <source>
        <strain evidence="12">A6</strain>
    </source>
</reference>
<dbReference type="PANTHER" id="PTHR43785">
    <property type="entry name" value="GAMMA-GLUTAMYLPUTRESCINE SYNTHETASE"/>
    <property type="match status" value="1"/>
</dbReference>
<evidence type="ECO:0000256" key="4">
    <source>
        <dbReference type="ARBA" id="ARBA00022741"/>
    </source>
</evidence>
<dbReference type="AlphaFoldDB" id="B8HHJ0"/>
<dbReference type="RefSeq" id="WP_015938675.1">
    <property type="nucleotide sequence ID" value="NC_011886.1"/>
</dbReference>
<feature type="region of interest" description="Disordered" evidence="9">
    <location>
        <begin position="340"/>
        <end position="364"/>
    </location>
</feature>
<feature type="region of interest" description="Disordered" evidence="9">
    <location>
        <begin position="1"/>
        <end position="33"/>
    </location>
</feature>
<dbReference type="Proteomes" id="UP000002505">
    <property type="component" value="Chromosome"/>
</dbReference>
<dbReference type="EMBL" id="CP001341">
    <property type="protein sequence ID" value="ACL41481.1"/>
    <property type="molecule type" value="Genomic_DNA"/>
</dbReference>
<dbReference type="PROSITE" id="PS51987">
    <property type="entry name" value="GS_CATALYTIC"/>
    <property type="match status" value="1"/>
</dbReference>
<dbReference type="GO" id="GO:0004356">
    <property type="term" value="F:glutamine synthetase activity"/>
    <property type="evidence" value="ECO:0007669"/>
    <property type="project" value="InterPro"/>
</dbReference>
<dbReference type="NCBIfam" id="TIGR03105">
    <property type="entry name" value="gln_synth_III"/>
    <property type="match status" value="1"/>
</dbReference>
<feature type="domain" description="GS catalytic" evidence="11">
    <location>
        <begin position="136"/>
        <end position="480"/>
    </location>
</feature>
<dbReference type="GO" id="GO:0005524">
    <property type="term" value="F:ATP binding"/>
    <property type="evidence" value="ECO:0007669"/>
    <property type="project" value="UniProtKB-KW"/>
</dbReference>
<keyword evidence="5" id="KW-0067">ATP-binding</keyword>
<dbReference type="InterPro" id="IPR008147">
    <property type="entry name" value="Gln_synt_N"/>
</dbReference>
<evidence type="ECO:0000256" key="1">
    <source>
        <dbReference type="ARBA" id="ARBA00001946"/>
    </source>
</evidence>
<evidence type="ECO:0000256" key="9">
    <source>
        <dbReference type="SAM" id="MobiDB-lite"/>
    </source>
</evidence>
<accession>B8HHJ0</accession>
<dbReference type="GO" id="GO:0006542">
    <property type="term" value="P:glutamine biosynthetic process"/>
    <property type="evidence" value="ECO:0007669"/>
    <property type="project" value="InterPro"/>
</dbReference>
<keyword evidence="3" id="KW-0436">Ligase</keyword>
<protein>
    <submittedName>
        <fullName evidence="12">Glutamine synthetase, type III</fullName>
    </submittedName>
</protein>
<feature type="compositionally biased region" description="Low complexity" evidence="9">
    <location>
        <begin position="340"/>
        <end position="351"/>
    </location>
</feature>
<dbReference type="InterPro" id="IPR027303">
    <property type="entry name" value="Gln_synth_gly_rich_site"/>
</dbReference>
<evidence type="ECO:0000256" key="3">
    <source>
        <dbReference type="ARBA" id="ARBA00022598"/>
    </source>
</evidence>
<dbReference type="InterPro" id="IPR008146">
    <property type="entry name" value="Gln_synth_cat_dom"/>
</dbReference>
<name>B8HHJ0_PSECP</name>
<evidence type="ECO:0000256" key="6">
    <source>
        <dbReference type="ARBA" id="ARBA00022842"/>
    </source>
</evidence>
<dbReference type="InterPro" id="IPR036651">
    <property type="entry name" value="Gln_synt_N_sf"/>
</dbReference>
<comment type="cofactor">
    <cofactor evidence="1">
        <name>Mg(2+)</name>
        <dbReference type="ChEBI" id="CHEBI:18420"/>
    </cofactor>
</comment>
<proteinExistence type="inferred from homology"/>
<evidence type="ECO:0000256" key="7">
    <source>
        <dbReference type="PROSITE-ProRule" id="PRU01330"/>
    </source>
</evidence>
<dbReference type="Gene3D" id="3.30.590.10">
    <property type="entry name" value="Glutamine synthetase/guanido kinase, catalytic domain"/>
    <property type="match status" value="1"/>
</dbReference>
<sequence length="480" mass="51276">MTSVATPAVTTAAEFTAPARTEPPAPRPDTPAEEPTISLADIARAHNVRFLLATFVDMTGKPCAKLVPVEAADELEKGAMGFAGYAAGLIGQKPQDADLIAVPDLTSFTPVPFIKEGLAIIHCDPHVNGKPWPYAPRVILKNALARLADQGMQAKVGAEVEYFLVNRNDDGTLSTADTRDDSPRPCYDARGVTRMYEHLTSISEAMNSLGWGNYANDHEDAAGQFEQNFNYADALTTADRVVSLRYILNILAEQRGMTATFMPKPFTDRTGTGLHFHLSLWSDGNALFPGAEDAEKTADDGGRGLGLSGLAYSFIGGILDHAPALQAFLAPTVNSYKRTGATTSSSGATWSPRKASYGGNDRTHMIRVPDNKRIELRSGDGSANPYLAIATAVAAGLDGVEKSMDPGTPSGPGESKADAHLLPATLLHAVEALRRDPVILASLSGDAAIGAYYADAKEDEFLSWHNQVSDWEIRTYLTSI</sequence>
<dbReference type="SUPFAM" id="SSF55931">
    <property type="entry name" value="Glutamine synthetase/guanido kinase"/>
    <property type="match status" value="1"/>
</dbReference>
<evidence type="ECO:0000256" key="8">
    <source>
        <dbReference type="RuleBase" id="RU000384"/>
    </source>
</evidence>
<feature type="domain" description="GS beta-grasp" evidence="10">
    <location>
        <begin position="46"/>
        <end position="130"/>
    </location>
</feature>
<dbReference type="PROSITE" id="PS00181">
    <property type="entry name" value="GLNA_ATP"/>
    <property type="match status" value="1"/>
</dbReference>
<dbReference type="KEGG" id="ach:Achl_3525"/>
<evidence type="ECO:0000313" key="13">
    <source>
        <dbReference type="Proteomes" id="UP000002505"/>
    </source>
</evidence>
<dbReference type="STRING" id="452863.Achl_3525"/>
<dbReference type="SMART" id="SM01230">
    <property type="entry name" value="Gln-synt_C"/>
    <property type="match status" value="1"/>
</dbReference>
<dbReference type="HOGENOM" id="CLU_017290_1_3_11"/>
<keyword evidence="6" id="KW-0460">Magnesium</keyword>
<comment type="similarity">
    <text evidence="2 7 8">Belongs to the glutamine synthetase family.</text>
</comment>
<dbReference type="PROSITE" id="PS51986">
    <property type="entry name" value="GS_BETA_GRASP"/>
    <property type="match status" value="1"/>
</dbReference>
<evidence type="ECO:0000313" key="12">
    <source>
        <dbReference type="EMBL" id="ACL41481.1"/>
    </source>
</evidence>
<evidence type="ECO:0000256" key="5">
    <source>
        <dbReference type="ARBA" id="ARBA00022840"/>
    </source>
</evidence>
<organism evidence="12 13">
    <name type="scientific">Pseudarthrobacter chlorophenolicus (strain ATCC 700700 / DSM 12829 / CIP 107037 / JCM 12360 / KCTC 9906 / NCIMB 13794 / A6)</name>
    <name type="common">Arthrobacter chlorophenolicus</name>
    <dbReference type="NCBI Taxonomy" id="452863"/>
    <lineage>
        <taxon>Bacteria</taxon>
        <taxon>Bacillati</taxon>
        <taxon>Actinomycetota</taxon>
        <taxon>Actinomycetes</taxon>
        <taxon>Micrococcales</taxon>
        <taxon>Micrococcaceae</taxon>
        <taxon>Pseudarthrobacter</taxon>
    </lineage>
</organism>
<dbReference type="SUPFAM" id="SSF54368">
    <property type="entry name" value="Glutamine synthetase, N-terminal domain"/>
    <property type="match status" value="1"/>
</dbReference>
<dbReference type="InterPro" id="IPR017536">
    <property type="entry name" value="Glutamine_synthetase_typeIII"/>
</dbReference>
<dbReference type="eggNOG" id="COG0174">
    <property type="taxonomic scope" value="Bacteria"/>
</dbReference>
<keyword evidence="4" id="KW-0547">Nucleotide-binding</keyword>
<dbReference type="Pfam" id="PF00120">
    <property type="entry name" value="Gln-synt_C"/>
    <property type="match status" value="1"/>
</dbReference>
<keyword evidence="13" id="KW-1185">Reference proteome</keyword>
<evidence type="ECO:0000256" key="2">
    <source>
        <dbReference type="ARBA" id="ARBA00009897"/>
    </source>
</evidence>
<feature type="compositionally biased region" description="Low complexity" evidence="9">
    <location>
        <begin position="1"/>
        <end position="20"/>
    </location>
</feature>
<gene>
    <name evidence="12" type="ordered locus">Achl_3525</name>
</gene>